<dbReference type="InterPro" id="IPR013785">
    <property type="entry name" value="Aldolase_TIM"/>
</dbReference>
<keyword evidence="3" id="KW-0862">Zinc</keyword>
<organism evidence="4 5">
    <name type="scientific">Herbinix hemicellulosilytica</name>
    <dbReference type="NCBI Taxonomy" id="1564487"/>
    <lineage>
        <taxon>Bacteria</taxon>
        <taxon>Bacillati</taxon>
        <taxon>Bacillota</taxon>
        <taxon>Clostridia</taxon>
        <taxon>Lachnospirales</taxon>
        <taxon>Lachnospiraceae</taxon>
        <taxon>Herbinix</taxon>
    </lineage>
</organism>
<dbReference type="PIRSF" id="PIRSF001359">
    <property type="entry name" value="F_bP_aldolase_II"/>
    <property type="match status" value="1"/>
</dbReference>
<dbReference type="PROSITE" id="PS00806">
    <property type="entry name" value="ALDOLASE_CLASS_II_2"/>
    <property type="match status" value="1"/>
</dbReference>
<dbReference type="EMBL" id="CVTD020000017">
    <property type="protein sequence ID" value="CRZ34900.1"/>
    <property type="molecule type" value="Genomic_DNA"/>
</dbReference>
<dbReference type="PANTHER" id="PTHR30304:SF0">
    <property type="entry name" value="D-TAGATOSE-1,6-BISPHOSPHATE ALDOLASE SUBUNIT GATY-RELATED"/>
    <property type="match status" value="1"/>
</dbReference>
<feature type="binding site" evidence="2">
    <location>
        <position position="179"/>
    </location>
    <ligand>
        <name>dihydroxyacetone phosphate</name>
        <dbReference type="ChEBI" id="CHEBI:57642"/>
    </ligand>
</feature>
<feature type="binding site" evidence="3">
    <location>
        <position position="83"/>
    </location>
    <ligand>
        <name>Zn(2+)</name>
        <dbReference type="ChEBI" id="CHEBI:29105"/>
        <label>1</label>
        <note>catalytic</note>
    </ligand>
</feature>
<evidence type="ECO:0000313" key="5">
    <source>
        <dbReference type="Proteomes" id="UP000236497"/>
    </source>
</evidence>
<feature type="binding site" evidence="2">
    <location>
        <begin position="228"/>
        <end position="231"/>
    </location>
    <ligand>
        <name>dihydroxyacetone phosphate</name>
        <dbReference type="ChEBI" id="CHEBI:57642"/>
    </ligand>
</feature>
<keyword evidence="5" id="KW-1185">Reference proteome</keyword>
<keyword evidence="3" id="KW-0479">Metal-binding</keyword>
<gene>
    <name evidence="4" type="ORF">HHT355_1700</name>
</gene>
<feature type="binding site" evidence="3">
    <location>
        <position position="134"/>
    </location>
    <ligand>
        <name>Zn(2+)</name>
        <dbReference type="ChEBI" id="CHEBI:29105"/>
        <label>2</label>
    </ligand>
</feature>
<dbReference type="SUPFAM" id="SSF51569">
    <property type="entry name" value="Aldolase"/>
    <property type="match status" value="1"/>
</dbReference>
<dbReference type="CDD" id="cd00947">
    <property type="entry name" value="TBP_aldolase_IIB"/>
    <property type="match status" value="1"/>
</dbReference>
<evidence type="ECO:0008006" key="6">
    <source>
        <dbReference type="Google" id="ProtNLM"/>
    </source>
</evidence>
<feature type="binding site" evidence="2">
    <location>
        <begin position="207"/>
        <end position="209"/>
    </location>
    <ligand>
        <name>dihydroxyacetone phosphate</name>
        <dbReference type="ChEBI" id="CHEBI:57642"/>
    </ligand>
</feature>
<feature type="binding site" evidence="3">
    <location>
        <position position="206"/>
    </location>
    <ligand>
        <name>Zn(2+)</name>
        <dbReference type="ChEBI" id="CHEBI:29105"/>
        <label>1</label>
        <note>catalytic</note>
    </ligand>
</feature>
<feature type="binding site" evidence="3">
    <location>
        <position position="178"/>
    </location>
    <ligand>
        <name>Zn(2+)</name>
        <dbReference type="ChEBI" id="CHEBI:29105"/>
        <label>1</label>
        <note>catalytic</note>
    </ligand>
</feature>
<dbReference type="Gene3D" id="3.20.20.70">
    <property type="entry name" value="Aldolase class I"/>
    <property type="match status" value="1"/>
</dbReference>
<sequence>MPLVTMKELLDAASKGNYAVGAFNIGNLEHIIGAIEAAKDMNTPIILQLAEGRLKYFPMHMVAPMMIEAAKKSKVDIAVHLDHGRSRDIIKEAIKYKFTSIMFDGSNLPYEENVQKTKEYATVAKFFDISIEAELGVVGGNEGTTVNGEIRCTDPQEALDFYERTGIDALAVAIGNAHGNYITQPKLNFEVLEQIHKLVDIPLVLHGGTGISDEDFRKVINLGIRKINIATALLDGLTNKAKEYCLSDTNHRFFGLRDKMIEGTYEQVKHHIKVFNNKEPL</sequence>
<dbReference type="GO" id="GO:0016832">
    <property type="term" value="F:aldehyde-lyase activity"/>
    <property type="evidence" value="ECO:0007669"/>
    <property type="project" value="InterPro"/>
</dbReference>
<name>A0A0H5SIH6_HERHM</name>
<dbReference type="Proteomes" id="UP000236497">
    <property type="component" value="Unassembled WGS sequence"/>
</dbReference>
<dbReference type="NCBIfam" id="TIGR00167">
    <property type="entry name" value="cbbA"/>
    <property type="match status" value="1"/>
</dbReference>
<protein>
    <recommendedName>
        <fullName evidence="6">Fructose-bisphosphate aldolase</fullName>
    </recommendedName>
</protein>
<comment type="cofactor">
    <cofactor evidence="3">
        <name>Zn(2+)</name>
        <dbReference type="ChEBI" id="CHEBI:29105"/>
    </cofactor>
    <text evidence="3">Binds 2 Zn(2+) ions per subunit. One is catalytic and the other provides a structural contribution.</text>
</comment>
<dbReference type="AlphaFoldDB" id="A0A0H5SIH6"/>
<dbReference type="InterPro" id="IPR000771">
    <property type="entry name" value="FBA_II"/>
</dbReference>
<evidence type="ECO:0000313" key="4">
    <source>
        <dbReference type="EMBL" id="CRZ34900.1"/>
    </source>
</evidence>
<dbReference type="GO" id="GO:0005975">
    <property type="term" value="P:carbohydrate metabolic process"/>
    <property type="evidence" value="ECO:0007669"/>
    <property type="project" value="InterPro"/>
</dbReference>
<dbReference type="PANTHER" id="PTHR30304">
    <property type="entry name" value="D-TAGATOSE-1,6-BISPHOSPHATE ALDOLASE"/>
    <property type="match status" value="1"/>
</dbReference>
<proteinExistence type="predicted"/>
<evidence type="ECO:0000256" key="1">
    <source>
        <dbReference type="PIRSR" id="PIRSR001359-1"/>
    </source>
</evidence>
<evidence type="ECO:0000256" key="3">
    <source>
        <dbReference type="PIRSR" id="PIRSR001359-3"/>
    </source>
</evidence>
<dbReference type="GO" id="GO:0008270">
    <property type="term" value="F:zinc ion binding"/>
    <property type="evidence" value="ECO:0007669"/>
    <property type="project" value="InterPro"/>
</dbReference>
<feature type="binding site" evidence="3">
    <location>
        <position position="104"/>
    </location>
    <ligand>
        <name>Zn(2+)</name>
        <dbReference type="ChEBI" id="CHEBI:29105"/>
        <label>2</label>
    </ligand>
</feature>
<reference evidence="4 5" key="1">
    <citation type="submission" date="2015-06" db="EMBL/GenBank/DDBJ databases">
        <authorList>
            <person name="Wibberg Daniel"/>
        </authorList>
    </citation>
    <scope>NUCLEOTIDE SEQUENCE [LARGE SCALE GENOMIC DNA]</scope>
    <source>
        <strain evidence="4 5">T3/55T</strain>
    </source>
</reference>
<dbReference type="Pfam" id="PF01116">
    <property type="entry name" value="F_bP_aldolase"/>
    <property type="match status" value="1"/>
</dbReference>
<dbReference type="InterPro" id="IPR050246">
    <property type="entry name" value="Class_II_FBP_aldolase"/>
</dbReference>
<dbReference type="OrthoDB" id="9803995at2"/>
<evidence type="ECO:0000256" key="2">
    <source>
        <dbReference type="PIRSR" id="PIRSR001359-2"/>
    </source>
</evidence>
<feature type="active site" description="Proton donor" evidence="1">
    <location>
        <position position="82"/>
    </location>
</feature>
<dbReference type="RefSeq" id="WP_103203005.1">
    <property type="nucleotide sequence ID" value="NZ_CVTD020000017.1"/>
</dbReference>
<accession>A0A0H5SIH6</accession>